<gene>
    <name evidence="2" type="primary">YTX2_151</name>
    <name evidence="2" type="ORF">CK203_085362</name>
</gene>
<protein>
    <submittedName>
        <fullName evidence="2">Transposon TX1 uncharacterized 149 kDa protein</fullName>
    </submittedName>
</protein>
<dbReference type="Pfam" id="PF00078">
    <property type="entry name" value="RVT_1"/>
    <property type="match status" value="1"/>
</dbReference>
<comment type="caution">
    <text evidence="2">The sequence shown here is derived from an EMBL/GenBank/DDBJ whole genome shotgun (WGS) entry which is preliminary data.</text>
</comment>
<dbReference type="InterPro" id="IPR000477">
    <property type="entry name" value="RT_dom"/>
</dbReference>
<organism evidence="2 3">
    <name type="scientific">Vitis vinifera</name>
    <name type="common">Grape</name>
    <dbReference type="NCBI Taxonomy" id="29760"/>
    <lineage>
        <taxon>Eukaryota</taxon>
        <taxon>Viridiplantae</taxon>
        <taxon>Streptophyta</taxon>
        <taxon>Embryophyta</taxon>
        <taxon>Tracheophyta</taxon>
        <taxon>Spermatophyta</taxon>
        <taxon>Magnoliopsida</taxon>
        <taxon>eudicotyledons</taxon>
        <taxon>Gunneridae</taxon>
        <taxon>Pentapetalae</taxon>
        <taxon>rosids</taxon>
        <taxon>Vitales</taxon>
        <taxon>Vitaceae</taxon>
        <taxon>Viteae</taxon>
        <taxon>Vitis</taxon>
    </lineage>
</organism>
<name>A0A438DCW1_VITVI</name>
<evidence type="ECO:0000259" key="1">
    <source>
        <dbReference type="Pfam" id="PF00078"/>
    </source>
</evidence>
<proteinExistence type="predicted"/>
<evidence type="ECO:0000313" key="2">
    <source>
        <dbReference type="EMBL" id="RVW33303.1"/>
    </source>
</evidence>
<dbReference type="PANTHER" id="PTHR46890">
    <property type="entry name" value="NON-LTR RETROLELEMENT REVERSE TRANSCRIPTASE-LIKE PROTEIN-RELATED"/>
    <property type="match status" value="1"/>
</dbReference>
<dbReference type="EMBL" id="QGNW01001682">
    <property type="protein sequence ID" value="RVW33303.1"/>
    <property type="molecule type" value="Genomic_DNA"/>
</dbReference>
<dbReference type="InterPro" id="IPR052343">
    <property type="entry name" value="Retrotransposon-Effector_Assoc"/>
</dbReference>
<dbReference type="AlphaFoldDB" id="A0A438DCW1"/>
<feature type="domain" description="Reverse transcriptase" evidence="1">
    <location>
        <begin position="87"/>
        <end position="196"/>
    </location>
</feature>
<dbReference type="PANTHER" id="PTHR46890:SF50">
    <property type="entry name" value="RNA-DIRECTED DNA POLYMERASE, EUKARYOTA, REVERSE TRANSCRIPTASE ZINC-BINDING DOMAIN PROTEIN-RELATED"/>
    <property type="match status" value="1"/>
</dbReference>
<accession>A0A438DCW1</accession>
<sequence length="273" mass="30157">MWTKLGLMVFGIRGEWISEGIVNAFRSLLSNPGDWRPPLSGLQCETLQNLDVDALEAQFTGEEVHGALLGCNGDKAPGPDGFTMAFWQPISLVGSLYKWLAKVLANRLKKVVGKVVSKAQGAFVEGRQILDVVLIANEVIDSILKNNKNGFMCKLDIEKAYNNVDWSFLLTVMQKMGFGEKWIGWIKWCISTASFSVLINGTSKAISGLRIKLEKSELILVGRVENIDDLALDFGCRVGSLPSTYLGLPLGAPFKTVSVWDGVEERFRKRLAM</sequence>
<evidence type="ECO:0000313" key="3">
    <source>
        <dbReference type="Proteomes" id="UP000288805"/>
    </source>
</evidence>
<reference evidence="2 3" key="1">
    <citation type="journal article" date="2018" name="PLoS Genet.">
        <title>Population sequencing reveals clonal diversity and ancestral inbreeding in the grapevine cultivar Chardonnay.</title>
        <authorList>
            <person name="Roach M.J."/>
            <person name="Johnson D.L."/>
            <person name="Bohlmann J."/>
            <person name="van Vuuren H.J."/>
            <person name="Jones S.J."/>
            <person name="Pretorius I.S."/>
            <person name="Schmidt S.A."/>
            <person name="Borneman A.R."/>
        </authorList>
    </citation>
    <scope>NUCLEOTIDE SEQUENCE [LARGE SCALE GENOMIC DNA]</scope>
    <source>
        <strain evidence="3">cv. Chardonnay</strain>
        <tissue evidence="2">Leaf</tissue>
    </source>
</reference>
<dbReference type="Proteomes" id="UP000288805">
    <property type="component" value="Unassembled WGS sequence"/>
</dbReference>